<dbReference type="GO" id="GO:0008374">
    <property type="term" value="F:O-acyltransferase activity"/>
    <property type="evidence" value="ECO:0007669"/>
    <property type="project" value="InterPro"/>
</dbReference>
<evidence type="ECO:0000313" key="4">
    <source>
        <dbReference type="EMBL" id="KAL1528890.1"/>
    </source>
</evidence>
<reference evidence="4 5" key="1">
    <citation type="journal article" date="2024" name="Science">
        <title>Giant polyketide synthase enzymes in the biosynthesis of giant marine polyether toxins.</title>
        <authorList>
            <person name="Fallon T.R."/>
            <person name="Shende V.V."/>
            <person name="Wierzbicki I.H."/>
            <person name="Pendleton A.L."/>
            <person name="Watervoot N.F."/>
            <person name="Auber R.P."/>
            <person name="Gonzalez D.J."/>
            <person name="Wisecaver J.H."/>
            <person name="Moore B.S."/>
        </authorList>
    </citation>
    <scope>NUCLEOTIDE SEQUENCE [LARGE SCALE GENOMIC DNA]</scope>
    <source>
        <strain evidence="4 5">12B1</strain>
    </source>
</reference>
<evidence type="ECO:0000256" key="1">
    <source>
        <dbReference type="ARBA" id="ARBA00004474"/>
    </source>
</evidence>
<comment type="subcellular location">
    <subcellularLocation>
        <location evidence="1">Plastid</location>
    </subcellularLocation>
</comment>
<sequence>MSPWLCLAAAAAWRQPPAARAFASCGASATPRAPMPLLSSRAEEQLLSLLRGAGGRGAKLSESDRAEVHRLAAALEEEAARSPADTNDSPRLSGRWRLLFQGKPGAASATSVDSWQRYIAGDGPSPLQGLVASSEGVGRLYQILEVEGSAGRFVNVVDFSPAALLAIDAKLEGRPRPNRLAFRFTRGVILVRVLWGGALALPYPVPFALLGDKAKGWLETGYLSERLRLSRGNRGTLFALVPETEPDGTELAALLSPPPPPPPAAGAMEKDPVLLCPAQFGTEADYSELKEQLEARGHPTRVVQLKRTDWFRLLPSVFSEDYWRAELKPENALPFYYEALEAAVASMRADFGGRQVQLVAHSIGGWICRAWLGQLSAEARSRVGALVTLGTPHAPPPGGIFQQLDQTRGLLAYVEGRYPGAYHEELRYLSVGSRAVRGRLWGDGLQGLLAYASYLPLCGEAAVDGDGITPLRNALLEGAEHREVDAFHISFVPFLGTRLLGTKWYGSPEVVDEWCSFLK</sequence>
<name>A0AB34K498_PRYPA</name>
<gene>
    <name evidence="4" type="ORF">AB1Y20_010213</name>
</gene>
<dbReference type="GO" id="GO:0006629">
    <property type="term" value="P:lipid metabolic process"/>
    <property type="evidence" value="ECO:0007669"/>
    <property type="project" value="InterPro"/>
</dbReference>
<evidence type="ECO:0000259" key="3">
    <source>
        <dbReference type="Pfam" id="PF04755"/>
    </source>
</evidence>
<dbReference type="Pfam" id="PF04755">
    <property type="entry name" value="PAP_fibrillin"/>
    <property type="match status" value="1"/>
</dbReference>
<organism evidence="4 5">
    <name type="scientific">Prymnesium parvum</name>
    <name type="common">Toxic golden alga</name>
    <dbReference type="NCBI Taxonomy" id="97485"/>
    <lineage>
        <taxon>Eukaryota</taxon>
        <taxon>Haptista</taxon>
        <taxon>Haptophyta</taxon>
        <taxon>Prymnesiophyceae</taxon>
        <taxon>Prymnesiales</taxon>
        <taxon>Prymnesiaceae</taxon>
        <taxon>Prymnesium</taxon>
    </lineage>
</organism>
<dbReference type="PANTHER" id="PTHR47909:SF2">
    <property type="entry name" value="GPI INOSITOL-DEACYLASE"/>
    <property type="match status" value="1"/>
</dbReference>
<dbReference type="PANTHER" id="PTHR47909">
    <property type="entry name" value="ALPHA/BETA-HYDROLASES SUPERFAMILY PROTEIN"/>
    <property type="match status" value="1"/>
</dbReference>
<dbReference type="AlphaFoldDB" id="A0AB34K498"/>
<protein>
    <recommendedName>
        <fullName evidence="3">Plastid lipid-associated protein/fibrillin conserved domain-containing protein</fullName>
    </recommendedName>
</protein>
<feature type="domain" description="Plastid lipid-associated protein/fibrillin conserved" evidence="3">
    <location>
        <begin position="41"/>
        <end position="240"/>
    </location>
</feature>
<proteinExistence type="predicted"/>
<dbReference type="SUPFAM" id="SSF53474">
    <property type="entry name" value="alpha/beta-Hydrolases"/>
    <property type="match status" value="1"/>
</dbReference>
<dbReference type="EMBL" id="JBGBPQ010000002">
    <property type="protein sequence ID" value="KAL1528890.1"/>
    <property type="molecule type" value="Genomic_DNA"/>
</dbReference>
<evidence type="ECO:0000313" key="5">
    <source>
        <dbReference type="Proteomes" id="UP001515480"/>
    </source>
</evidence>
<keyword evidence="5" id="KW-1185">Reference proteome</keyword>
<dbReference type="InterPro" id="IPR029058">
    <property type="entry name" value="AB_hydrolase_fold"/>
</dbReference>
<dbReference type="Gene3D" id="3.40.50.1820">
    <property type="entry name" value="alpha/beta hydrolase"/>
    <property type="match status" value="1"/>
</dbReference>
<dbReference type="Proteomes" id="UP001515480">
    <property type="component" value="Unassembled WGS sequence"/>
</dbReference>
<dbReference type="Pfam" id="PF02450">
    <property type="entry name" value="LCAT"/>
    <property type="match status" value="1"/>
</dbReference>
<accession>A0AB34K498</accession>
<comment type="caution">
    <text evidence="4">The sequence shown here is derived from an EMBL/GenBank/DDBJ whole genome shotgun (WGS) entry which is preliminary data.</text>
</comment>
<dbReference type="GO" id="GO:0009536">
    <property type="term" value="C:plastid"/>
    <property type="evidence" value="ECO:0007669"/>
    <property type="project" value="UniProtKB-SubCell"/>
</dbReference>
<dbReference type="InterPro" id="IPR006843">
    <property type="entry name" value="PAP/fibrillin_dom"/>
</dbReference>
<keyword evidence="2" id="KW-0934">Plastid</keyword>
<dbReference type="InterPro" id="IPR003386">
    <property type="entry name" value="LACT/PDAT_acylTrfase"/>
</dbReference>
<evidence type="ECO:0000256" key="2">
    <source>
        <dbReference type="ARBA" id="ARBA00022640"/>
    </source>
</evidence>